<evidence type="ECO:0000313" key="1">
    <source>
        <dbReference type="EMBL" id="GAA4850081.1"/>
    </source>
</evidence>
<dbReference type="Proteomes" id="UP001501752">
    <property type="component" value="Unassembled WGS sequence"/>
</dbReference>
<evidence type="ECO:0000313" key="2">
    <source>
        <dbReference type="Proteomes" id="UP001501752"/>
    </source>
</evidence>
<dbReference type="EMBL" id="BAABIS010000001">
    <property type="protein sequence ID" value="GAA4850081.1"/>
    <property type="molecule type" value="Genomic_DNA"/>
</dbReference>
<organism evidence="1 2">
    <name type="scientific">Kitasatospora terrestris</name>
    <dbReference type="NCBI Taxonomy" id="258051"/>
    <lineage>
        <taxon>Bacteria</taxon>
        <taxon>Bacillati</taxon>
        <taxon>Actinomycetota</taxon>
        <taxon>Actinomycetes</taxon>
        <taxon>Kitasatosporales</taxon>
        <taxon>Streptomycetaceae</taxon>
        <taxon>Kitasatospora</taxon>
    </lineage>
</organism>
<name>A0ABP9DMG9_9ACTN</name>
<comment type="caution">
    <text evidence="1">The sequence shown here is derived from an EMBL/GenBank/DDBJ whole genome shotgun (WGS) entry which is preliminary data.</text>
</comment>
<sequence length="111" mass="12362">MGLLGGPAGLGNRLRRARTGTAYGECAYGGGWGGWIWLLWRCVRRSRVSRLRRAWTDTAFGGLVGNRFRRGLGWLDLAPSVCVRRSRGSRLRWGSGWVGELGGWGEWSHLC</sequence>
<protein>
    <submittedName>
        <fullName evidence="1">Uncharacterized protein</fullName>
    </submittedName>
</protein>
<gene>
    <name evidence="1" type="ORF">GCM10023235_28780</name>
</gene>
<proteinExistence type="predicted"/>
<keyword evidence="2" id="KW-1185">Reference proteome</keyword>
<reference evidence="2" key="1">
    <citation type="journal article" date="2019" name="Int. J. Syst. Evol. Microbiol.">
        <title>The Global Catalogue of Microorganisms (GCM) 10K type strain sequencing project: providing services to taxonomists for standard genome sequencing and annotation.</title>
        <authorList>
            <consortium name="The Broad Institute Genomics Platform"/>
            <consortium name="The Broad Institute Genome Sequencing Center for Infectious Disease"/>
            <person name="Wu L."/>
            <person name="Ma J."/>
        </authorList>
    </citation>
    <scope>NUCLEOTIDE SEQUENCE [LARGE SCALE GENOMIC DNA]</scope>
    <source>
        <strain evidence="2">JCM 13006</strain>
    </source>
</reference>
<accession>A0ABP9DMG9</accession>